<dbReference type="PANTHER" id="PTHR23514:SF3">
    <property type="entry name" value="BYPASS OF STOP CODON PROTEIN 6"/>
    <property type="match status" value="1"/>
</dbReference>
<accession>A0A844GLA1</accession>
<evidence type="ECO:0000256" key="4">
    <source>
        <dbReference type="ARBA" id="ARBA00022692"/>
    </source>
</evidence>
<dbReference type="GO" id="GO:0022857">
    <property type="term" value="F:transmembrane transporter activity"/>
    <property type="evidence" value="ECO:0007669"/>
    <property type="project" value="InterPro"/>
</dbReference>
<keyword evidence="3" id="KW-0813">Transport</keyword>
<evidence type="ECO:0000256" key="7">
    <source>
        <dbReference type="SAM" id="Phobius"/>
    </source>
</evidence>
<organism evidence="10 11">
    <name type="scientific">Blautia luti DSM 14534 = JCM 17040</name>
    <dbReference type="NCBI Taxonomy" id="649762"/>
    <lineage>
        <taxon>Bacteria</taxon>
        <taxon>Bacillati</taxon>
        <taxon>Bacillota</taxon>
        <taxon>Clostridia</taxon>
        <taxon>Lachnospirales</taxon>
        <taxon>Lachnospiraceae</taxon>
        <taxon>Blautia</taxon>
    </lineage>
</organism>
<feature type="transmembrane region" description="Helical" evidence="7">
    <location>
        <begin position="161"/>
        <end position="182"/>
    </location>
</feature>
<feature type="transmembrane region" description="Helical" evidence="7">
    <location>
        <begin position="97"/>
        <end position="117"/>
    </location>
</feature>
<dbReference type="PANTHER" id="PTHR23514">
    <property type="entry name" value="BYPASS OF STOP CODON PROTEIN 6"/>
    <property type="match status" value="1"/>
</dbReference>
<dbReference type="GO" id="GO:0005886">
    <property type="term" value="C:plasma membrane"/>
    <property type="evidence" value="ECO:0007669"/>
    <property type="project" value="UniProtKB-SubCell"/>
</dbReference>
<keyword evidence="4 7" id="KW-0812">Transmembrane</keyword>
<evidence type="ECO:0000256" key="3">
    <source>
        <dbReference type="ARBA" id="ARBA00022448"/>
    </source>
</evidence>
<comment type="caution">
    <text evidence="10">The sequence shown here is derived from an EMBL/GenBank/DDBJ whole genome shotgun (WGS) entry which is preliminary data.</text>
</comment>
<keyword evidence="6 7" id="KW-0472">Membrane</keyword>
<feature type="transmembrane region" description="Helical" evidence="7">
    <location>
        <begin position="44"/>
        <end position="62"/>
    </location>
</feature>
<feature type="chain" id="PRO_5038732656" evidence="8">
    <location>
        <begin position="23"/>
        <end position="397"/>
    </location>
</feature>
<feature type="domain" description="Major facilitator superfamily (MFS) profile" evidence="9">
    <location>
        <begin position="8"/>
        <end position="395"/>
    </location>
</feature>
<dbReference type="InterPro" id="IPR011701">
    <property type="entry name" value="MFS"/>
</dbReference>
<dbReference type="InterPro" id="IPR036259">
    <property type="entry name" value="MFS_trans_sf"/>
</dbReference>
<feature type="transmembrane region" description="Helical" evidence="7">
    <location>
        <begin position="306"/>
        <end position="326"/>
    </location>
</feature>
<dbReference type="Gene3D" id="1.20.1250.20">
    <property type="entry name" value="MFS general substrate transporter like domains"/>
    <property type="match status" value="1"/>
</dbReference>
<dbReference type="SUPFAM" id="SSF103473">
    <property type="entry name" value="MFS general substrate transporter"/>
    <property type="match status" value="1"/>
</dbReference>
<keyword evidence="8" id="KW-0732">Signal</keyword>
<name>A0A844GLA1_9FIRM</name>
<feature type="signal peptide" evidence="8">
    <location>
        <begin position="1"/>
        <end position="22"/>
    </location>
</feature>
<evidence type="ECO:0000256" key="6">
    <source>
        <dbReference type="ARBA" id="ARBA00023136"/>
    </source>
</evidence>
<proteinExistence type="inferred from homology"/>
<feature type="transmembrane region" description="Helical" evidence="7">
    <location>
        <begin position="251"/>
        <end position="272"/>
    </location>
</feature>
<feature type="transmembrane region" description="Helical" evidence="7">
    <location>
        <begin position="214"/>
        <end position="239"/>
    </location>
</feature>
<dbReference type="RefSeq" id="WP_154780379.1">
    <property type="nucleotide sequence ID" value="NZ_WMBC01000007.1"/>
</dbReference>
<dbReference type="InterPro" id="IPR020846">
    <property type="entry name" value="MFS_dom"/>
</dbReference>
<keyword evidence="5 7" id="KW-1133">Transmembrane helix</keyword>
<protein>
    <submittedName>
        <fullName evidence="10">MFS transporter</fullName>
    </submittedName>
</protein>
<evidence type="ECO:0000259" key="9">
    <source>
        <dbReference type="PROSITE" id="PS50850"/>
    </source>
</evidence>
<evidence type="ECO:0000256" key="2">
    <source>
        <dbReference type="ARBA" id="ARBA00008335"/>
    </source>
</evidence>
<sequence length="397" mass="43131">MNKKQKYTFISLMLASTVAAYAQYQMNVFSIDLITAYQISASRFAFLFTAPMLPAIFLSIPLGKLSDKIGYRNAIQLGLAFTILGLTGRIFAESYSTLWICMAFSGASSITLFVNSARVLEEVVPAEKSVLFMGIYTTASMLAQTFATATSAVLYSTLQKAYVGALVYAVVITVIWAGNYCIEKENAENTEFRNADRSSEQKGKFSEVLSCKGIWFTAISLFCILGATITLNTFLPAALMEIHGFSKSQAGTVASMISFGNMFGAVIGPVLYRKLKKFSRLIFLFGGISIIGCIEGWMLHEQILMIIIYFITGIAIGGAMPIYFTMPIRLREISSDNISTAGGLITTFQLGGAVIVPSYMIAPIAGNNYSEIFILTAVVIAIAVGLGVLLEKELVKL</sequence>
<dbReference type="Pfam" id="PF07690">
    <property type="entry name" value="MFS_1"/>
    <property type="match status" value="1"/>
</dbReference>
<dbReference type="CDD" id="cd06174">
    <property type="entry name" value="MFS"/>
    <property type="match status" value="1"/>
</dbReference>
<dbReference type="PROSITE" id="PS50850">
    <property type="entry name" value="MFS"/>
    <property type="match status" value="1"/>
</dbReference>
<evidence type="ECO:0000313" key="11">
    <source>
        <dbReference type="Proteomes" id="UP000437824"/>
    </source>
</evidence>
<reference evidence="10 11" key="1">
    <citation type="submission" date="2019-11" db="EMBL/GenBank/DDBJ databases">
        <title>Draft genome sequence of Blautia luti DSM 14534T, isolated from human stool.</title>
        <authorList>
            <person name="Ortiz R."/>
            <person name="Melis-Arcos F."/>
            <person name="Covarrubias P."/>
            <person name="Cardenas J.P."/>
            <person name="Perez-Donoso J."/>
            <person name="Almonacid D."/>
        </authorList>
    </citation>
    <scope>NUCLEOTIDE SEQUENCE [LARGE SCALE GENOMIC DNA]</scope>
    <source>
        <strain evidence="10 11">DSM 14534</strain>
    </source>
</reference>
<feature type="transmembrane region" description="Helical" evidence="7">
    <location>
        <begin position="129"/>
        <end position="155"/>
    </location>
</feature>
<dbReference type="EMBL" id="WMBC01000007">
    <property type="protein sequence ID" value="MTD61480.1"/>
    <property type="molecule type" value="Genomic_DNA"/>
</dbReference>
<feature type="transmembrane region" description="Helical" evidence="7">
    <location>
        <begin position="372"/>
        <end position="390"/>
    </location>
</feature>
<feature type="transmembrane region" description="Helical" evidence="7">
    <location>
        <begin position="338"/>
        <end position="360"/>
    </location>
</feature>
<comment type="similarity">
    <text evidence="2">Belongs to the major facilitator superfamily.</text>
</comment>
<dbReference type="AlphaFoldDB" id="A0A844GLA1"/>
<feature type="transmembrane region" description="Helical" evidence="7">
    <location>
        <begin position="74"/>
        <end position="91"/>
    </location>
</feature>
<feature type="transmembrane region" description="Helical" evidence="7">
    <location>
        <begin position="281"/>
        <end position="300"/>
    </location>
</feature>
<evidence type="ECO:0000256" key="8">
    <source>
        <dbReference type="SAM" id="SignalP"/>
    </source>
</evidence>
<evidence type="ECO:0000256" key="5">
    <source>
        <dbReference type="ARBA" id="ARBA00022989"/>
    </source>
</evidence>
<evidence type="ECO:0000256" key="1">
    <source>
        <dbReference type="ARBA" id="ARBA00004651"/>
    </source>
</evidence>
<dbReference type="InterPro" id="IPR051788">
    <property type="entry name" value="MFS_Transporter"/>
</dbReference>
<evidence type="ECO:0000313" key="10">
    <source>
        <dbReference type="EMBL" id="MTD61480.1"/>
    </source>
</evidence>
<gene>
    <name evidence="10" type="ORF">GKZ57_09425</name>
</gene>
<comment type="subcellular location">
    <subcellularLocation>
        <location evidence="1">Cell membrane</location>
        <topology evidence="1">Multi-pass membrane protein</topology>
    </subcellularLocation>
</comment>
<dbReference type="Proteomes" id="UP000437824">
    <property type="component" value="Unassembled WGS sequence"/>
</dbReference>